<dbReference type="AlphaFoldDB" id="A0A645G2G6"/>
<organism evidence="1">
    <name type="scientific">bioreactor metagenome</name>
    <dbReference type="NCBI Taxonomy" id="1076179"/>
    <lineage>
        <taxon>unclassified sequences</taxon>
        <taxon>metagenomes</taxon>
        <taxon>ecological metagenomes</taxon>
    </lineage>
</organism>
<evidence type="ECO:0000313" key="1">
    <source>
        <dbReference type="EMBL" id="MPN20356.1"/>
    </source>
</evidence>
<dbReference type="EMBL" id="VSSQ01068092">
    <property type="protein sequence ID" value="MPN20356.1"/>
    <property type="molecule type" value="Genomic_DNA"/>
</dbReference>
<sequence>MKDSENEFHFYATILPGRDNNTKISKLQIEVEENAPIKIKLKKRYIFL</sequence>
<name>A0A645G2G6_9ZZZZ</name>
<comment type="caution">
    <text evidence="1">The sequence shown here is derived from an EMBL/GenBank/DDBJ whole genome shotgun (WGS) entry which is preliminary data.</text>
</comment>
<protein>
    <submittedName>
        <fullName evidence="1">Uncharacterized protein</fullName>
    </submittedName>
</protein>
<gene>
    <name evidence="1" type="ORF">SDC9_167734</name>
</gene>
<accession>A0A645G2G6</accession>
<proteinExistence type="predicted"/>
<reference evidence="1" key="1">
    <citation type="submission" date="2019-08" db="EMBL/GenBank/DDBJ databases">
        <authorList>
            <person name="Kucharzyk K."/>
            <person name="Murdoch R.W."/>
            <person name="Higgins S."/>
            <person name="Loffler F."/>
        </authorList>
    </citation>
    <scope>NUCLEOTIDE SEQUENCE</scope>
</reference>